<dbReference type="EMBL" id="JABSTR010000008">
    <property type="protein sequence ID" value="KAH9378380.1"/>
    <property type="molecule type" value="Genomic_DNA"/>
</dbReference>
<organism evidence="1 2">
    <name type="scientific">Haemaphysalis longicornis</name>
    <name type="common">Bush tick</name>
    <dbReference type="NCBI Taxonomy" id="44386"/>
    <lineage>
        <taxon>Eukaryota</taxon>
        <taxon>Metazoa</taxon>
        <taxon>Ecdysozoa</taxon>
        <taxon>Arthropoda</taxon>
        <taxon>Chelicerata</taxon>
        <taxon>Arachnida</taxon>
        <taxon>Acari</taxon>
        <taxon>Parasitiformes</taxon>
        <taxon>Ixodida</taxon>
        <taxon>Ixodoidea</taxon>
        <taxon>Ixodidae</taxon>
        <taxon>Haemaphysalinae</taxon>
        <taxon>Haemaphysalis</taxon>
    </lineage>
</organism>
<keyword evidence="2" id="KW-1185">Reference proteome</keyword>
<sequence length="220" mass="24774">MDLDDYYNCMRMTNAEQHEILREIIHRQTTPSAHPVTGLLHRNGRLRQDVRPPACHGPLQPVEQHRQQHSLQRVGHLRSTGKAAVAVGATTVHVAFKLSWTTTSPNKDGGLSASELNIFRVTFRNLKCVTIDEVSMMSADNLNAADLSRPHGCFAYYSGFRYGKMVKFFCKCSLSSLIPPLHRNLYTLFGGTQPFPEAIHLNLSTHSLTSNKPTHKYYSK</sequence>
<dbReference type="OrthoDB" id="6508477at2759"/>
<dbReference type="AlphaFoldDB" id="A0A9J6GVY0"/>
<reference evidence="1 2" key="1">
    <citation type="journal article" date="2020" name="Cell">
        <title>Large-Scale Comparative Analyses of Tick Genomes Elucidate Their Genetic Diversity and Vector Capacities.</title>
        <authorList>
            <consortium name="Tick Genome and Microbiome Consortium (TIGMIC)"/>
            <person name="Jia N."/>
            <person name="Wang J."/>
            <person name="Shi W."/>
            <person name="Du L."/>
            <person name="Sun Y."/>
            <person name="Zhan W."/>
            <person name="Jiang J.F."/>
            <person name="Wang Q."/>
            <person name="Zhang B."/>
            <person name="Ji P."/>
            <person name="Bell-Sakyi L."/>
            <person name="Cui X.M."/>
            <person name="Yuan T.T."/>
            <person name="Jiang B.G."/>
            <person name="Yang W.F."/>
            <person name="Lam T.T."/>
            <person name="Chang Q.C."/>
            <person name="Ding S.J."/>
            <person name="Wang X.J."/>
            <person name="Zhu J.G."/>
            <person name="Ruan X.D."/>
            <person name="Zhao L."/>
            <person name="Wei J.T."/>
            <person name="Ye R.Z."/>
            <person name="Que T.C."/>
            <person name="Du C.H."/>
            <person name="Zhou Y.H."/>
            <person name="Cheng J.X."/>
            <person name="Dai P.F."/>
            <person name="Guo W.B."/>
            <person name="Han X.H."/>
            <person name="Huang E.J."/>
            <person name="Li L.F."/>
            <person name="Wei W."/>
            <person name="Gao Y.C."/>
            <person name="Liu J.Z."/>
            <person name="Shao H.Z."/>
            <person name="Wang X."/>
            <person name="Wang C.C."/>
            <person name="Yang T.C."/>
            <person name="Huo Q.B."/>
            <person name="Li W."/>
            <person name="Chen H.Y."/>
            <person name="Chen S.E."/>
            <person name="Zhou L.G."/>
            <person name="Ni X.B."/>
            <person name="Tian J.H."/>
            <person name="Sheng Y."/>
            <person name="Liu T."/>
            <person name="Pan Y.S."/>
            <person name="Xia L.Y."/>
            <person name="Li J."/>
            <person name="Zhao F."/>
            <person name="Cao W.C."/>
        </authorList>
    </citation>
    <scope>NUCLEOTIDE SEQUENCE [LARGE SCALE GENOMIC DNA]</scope>
    <source>
        <strain evidence="1">HaeL-2018</strain>
    </source>
</reference>
<evidence type="ECO:0000313" key="2">
    <source>
        <dbReference type="Proteomes" id="UP000821853"/>
    </source>
</evidence>
<proteinExistence type="predicted"/>
<comment type="caution">
    <text evidence="1">The sequence shown here is derived from an EMBL/GenBank/DDBJ whole genome shotgun (WGS) entry which is preliminary data.</text>
</comment>
<gene>
    <name evidence="1" type="ORF">HPB48_013841</name>
</gene>
<accession>A0A9J6GVY0</accession>
<dbReference type="Proteomes" id="UP000821853">
    <property type="component" value="Unassembled WGS sequence"/>
</dbReference>
<dbReference type="VEuPathDB" id="VectorBase:HLOH_043086"/>
<protein>
    <submittedName>
        <fullName evidence="1">Uncharacterized protein</fullName>
    </submittedName>
</protein>
<name>A0A9J6GVY0_HAELO</name>
<evidence type="ECO:0000313" key="1">
    <source>
        <dbReference type="EMBL" id="KAH9378380.1"/>
    </source>
</evidence>